<evidence type="ECO:0000313" key="2">
    <source>
        <dbReference type="Proteomes" id="UP000824334"/>
    </source>
</evidence>
<proteinExistence type="predicted"/>
<protein>
    <submittedName>
        <fullName evidence="1">Uncharacterized protein</fullName>
    </submittedName>
</protein>
<keyword evidence="1" id="KW-0614">Plasmid</keyword>
<reference evidence="1 2" key="1">
    <citation type="submission" date="2021-07" db="EMBL/GenBank/DDBJ databases">
        <title>Isolation and characterization of bacteria from a gold mining with a capacity of golden bioaccumulation.</title>
        <authorList>
            <person name="Yang X.J."/>
        </authorList>
    </citation>
    <scope>NUCLEOTIDE SEQUENCE [LARGE SCALE GENOMIC DNA]</scope>
    <source>
        <strain evidence="1 2">Au29</strain>
        <plasmid evidence="1 2">unnamed1</plasmid>
    </source>
</reference>
<dbReference type="GeneID" id="94377281"/>
<keyword evidence="2" id="KW-1185">Reference proteome</keyword>
<gene>
    <name evidence="1" type="ORF">KWG56_18455</name>
</gene>
<name>A0ABX8TMF5_9CAUL</name>
<organism evidence="1 2">
    <name type="scientific">Brevundimonas nasdae</name>
    <dbReference type="NCBI Taxonomy" id="172043"/>
    <lineage>
        <taxon>Bacteria</taxon>
        <taxon>Pseudomonadati</taxon>
        <taxon>Pseudomonadota</taxon>
        <taxon>Alphaproteobacteria</taxon>
        <taxon>Caulobacterales</taxon>
        <taxon>Caulobacteraceae</taxon>
        <taxon>Brevundimonas</taxon>
    </lineage>
</organism>
<dbReference type="Proteomes" id="UP000824334">
    <property type="component" value="Plasmid unnamed1"/>
</dbReference>
<dbReference type="EMBL" id="CP080035">
    <property type="protein sequence ID" value="QYC12426.1"/>
    <property type="molecule type" value="Genomic_DNA"/>
</dbReference>
<dbReference type="RefSeq" id="WP_201101158.1">
    <property type="nucleotide sequence ID" value="NZ_BAAAEE010000011.1"/>
</dbReference>
<accession>A0ABX8TMF5</accession>
<sequence length="142" mass="15272">MSVSNAFMTVARHLFDVVQLIQTDADGAHDQAQRKDPRFGPAILISCALTLNISDDARRRAWRQMSNLTFLLKTHGSGESAGLVAQAALKLARAVQVLDRSALAEVIDQLADAASLRAAQLQVNPGAYTAGLQLSLLRHLNA</sequence>
<geneLocation type="plasmid" evidence="1 2">
    <name>unnamed1</name>
</geneLocation>
<evidence type="ECO:0000313" key="1">
    <source>
        <dbReference type="EMBL" id="QYC12426.1"/>
    </source>
</evidence>